<keyword evidence="15" id="KW-0753">Steroid metabolism</keyword>
<dbReference type="Proteomes" id="UP000095023">
    <property type="component" value="Unassembled WGS sequence"/>
</dbReference>
<dbReference type="SFLD" id="SFLDG01018">
    <property type="entry name" value="Squalene/Phytoene_Synthase_Lik"/>
    <property type="match status" value="1"/>
</dbReference>
<dbReference type="AlphaFoldDB" id="A0A1E4TDW9"/>
<keyword evidence="11" id="KW-0756">Sterol biosynthesis</keyword>
<feature type="transmembrane region" description="Helical" evidence="16">
    <location>
        <begin position="425"/>
        <end position="450"/>
    </location>
</feature>
<evidence type="ECO:0000256" key="4">
    <source>
        <dbReference type="ARBA" id="ARBA00006251"/>
    </source>
</evidence>
<protein>
    <recommendedName>
        <fullName evidence="5 16">Squalene synthase</fullName>
        <shortName evidence="16">SQS</shortName>
        <shortName evidence="16">SS</shortName>
        <ecNumber evidence="5 16">2.5.1.21</ecNumber>
    </recommendedName>
</protein>
<dbReference type="NCBIfam" id="TIGR01559">
    <property type="entry name" value="squal_synth"/>
    <property type="match status" value="1"/>
</dbReference>
<accession>A0A1E4TDW9</accession>
<dbReference type="InterPro" id="IPR006449">
    <property type="entry name" value="Squal_synth-like"/>
</dbReference>
<dbReference type="OrthoDB" id="431150at2759"/>
<dbReference type="EMBL" id="KV453842">
    <property type="protein sequence ID" value="ODV89858.1"/>
    <property type="molecule type" value="Genomic_DNA"/>
</dbReference>
<evidence type="ECO:0000313" key="17">
    <source>
        <dbReference type="EMBL" id="ODV89858.1"/>
    </source>
</evidence>
<reference evidence="18" key="1">
    <citation type="submission" date="2016-02" db="EMBL/GenBank/DDBJ databases">
        <title>Comparative genomics of biotechnologically important yeasts.</title>
        <authorList>
            <consortium name="DOE Joint Genome Institute"/>
            <person name="Riley R."/>
            <person name="Haridas S."/>
            <person name="Wolfe K.H."/>
            <person name="Lopes M.R."/>
            <person name="Hittinger C.T."/>
            <person name="Goker M."/>
            <person name="Salamov A."/>
            <person name="Wisecaver J."/>
            <person name="Long T.M."/>
            <person name="Aerts A.L."/>
            <person name="Barry K."/>
            <person name="Choi C."/>
            <person name="Clum A."/>
            <person name="Coughlan A.Y."/>
            <person name="Deshpande S."/>
            <person name="Douglass A.P."/>
            <person name="Hanson S.J."/>
            <person name="Klenk H.-P."/>
            <person name="Labutti K."/>
            <person name="Lapidus A."/>
            <person name="Lindquist E."/>
            <person name="Lipzen A."/>
            <person name="Meier-Kolthoff J.P."/>
            <person name="Ohm R.A."/>
            <person name="Otillar R.P."/>
            <person name="Pangilinan J."/>
            <person name="Peng Y."/>
            <person name="Rokas A."/>
            <person name="Rosa C.A."/>
            <person name="Scheuner C."/>
            <person name="Sibirny A.A."/>
            <person name="Slot J.C."/>
            <person name="Stielow J.B."/>
            <person name="Sun H."/>
            <person name="Kurtzman C.P."/>
            <person name="Blackwell M."/>
            <person name="Jeffries T.W."/>
            <person name="Grigoriev I.V."/>
        </authorList>
    </citation>
    <scope>NUCLEOTIDE SEQUENCE [LARGE SCALE GENOMIC DNA]</scope>
    <source>
        <strain evidence="18">NRRL Y-17796</strain>
    </source>
</reference>
<dbReference type="SUPFAM" id="SSF48576">
    <property type="entry name" value="Terpenoid synthases"/>
    <property type="match status" value="1"/>
</dbReference>
<evidence type="ECO:0000256" key="15">
    <source>
        <dbReference type="ARBA" id="ARBA00023221"/>
    </source>
</evidence>
<evidence type="ECO:0000256" key="7">
    <source>
        <dbReference type="ARBA" id="ARBA00022679"/>
    </source>
</evidence>
<gene>
    <name evidence="17" type="ORF">CANCADRAFT_96812</name>
</gene>
<evidence type="ECO:0000256" key="5">
    <source>
        <dbReference type="ARBA" id="ARBA00012373"/>
    </source>
</evidence>
<dbReference type="InterPro" id="IPR033904">
    <property type="entry name" value="Trans_IPPS_HH"/>
</dbReference>
<comment type="similarity">
    <text evidence="4 16">Belongs to the phytoene/squalene synthase family.</text>
</comment>
<keyword evidence="10 16" id="KW-1133">Transmembrane helix</keyword>
<evidence type="ECO:0000313" key="18">
    <source>
        <dbReference type="Proteomes" id="UP000095023"/>
    </source>
</evidence>
<dbReference type="PROSITE" id="PS01045">
    <property type="entry name" value="SQUALEN_PHYTOEN_SYN_2"/>
    <property type="match status" value="1"/>
</dbReference>
<evidence type="ECO:0000256" key="9">
    <source>
        <dbReference type="ARBA" id="ARBA00022955"/>
    </source>
</evidence>
<comment type="catalytic activity">
    <reaction evidence="16">
        <text>2 (2E,6E)-farnesyl diphosphate + NADH + H(+) = squalene + 2 diphosphate + NAD(+)</text>
        <dbReference type="Rhea" id="RHEA:32299"/>
        <dbReference type="ChEBI" id="CHEBI:15378"/>
        <dbReference type="ChEBI" id="CHEBI:15440"/>
        <dbReference type="ChEBI" id="CHEBI:33019"/>
        <dbReference type="ChEBI" id="CHEBI:57540"/>
        <dbReference type="ChEBI" id="CHEBI:57945"/>
        <dbReference type="ChEBI" id="CHEBI:175763"/>
        <dbReference type="EC" id="2.5.1.21"/>
    </reaction>
</comment>
<organism evidence="17 18">
    <name type="scientific">Tortispora caseinolytica NRRL Y-17796</name>
    <dbReference type="NCBI Taxonomy" id="767744"/>
    <lineage>
        <taxon>Eukaryota</taxon>
        <taxon>Fungi</taxon>
        <taxon>Dikarya</taxon>
        <taxon>Ascomycota</taxon>
        <taxon>Saccharomycotina</taxon>
        <taxon>Trigonopsidomycetes</taxon>
        <taxon>Trigonopsidales</taxon>
        <taxon>Trigonopsidaceae</taxon>
        <taxon>Tortispora</taxon>
    </lineage>
</organism>
<dbReference type="GO" id="GO:0051996">
    <property type="term" value="F:squalene synthase [NAD(P)H] activity"/>
    <property type="evidence" value="ECO:0007669"/>
    <property type="project" value="UniProtKB-UniRule"/>
</dbReference>
<dbReference type="PROSITE" id="PS01044">
    <property type="entry name" value="SQUALEN_PHYTOEN_SYN_1"/>
    <property type="match status" value="1"/>
</dbReference>
<keyword evidence="12" id="KW-0443">Lipid metabolism</keyword>
<keyword evidence="8 16" id="KW-0812">Transmembrane</keyword>
<evidence type="ECO:0000256" key="2">
    <source>
        <dbReference type="ARBA" id="ARBA00004370"/>
    </source>
</evidence>
<keyword evidence="6" id="KW-0444">Lipid biosynthesis</keyword>
<evidence type="ECO:0000256" key="11">
    <source>
        <dbReference type="ARBA" id="ARBA00023011"/>
    </source>
</evidence>
<comment type="subcellular location">
    <subcellularLocation>
        <location evidence="2">Membrane</location>
    </subcellularLocation>
</comment>
<evidence type="ECO:0000256" key="3">
    <source>
        <dbReference type="ARBA" id="ARBA00005057"/>
    </source>
</evidence>
<comment type="function">
    <text evidence="16">Catalyzes the condensation of 2 farnesyl pyrophosphate (FPP) moieties to form squalene.</text>
</comment>
<dbReference type="GO" id="GO:0005789">
    <property type="term" value="C:endoplasmic reticulum membrane"/>
    <property type="evidence" value="ECO:0007669"/>
    <property type="project" value="EnsemblFungi"/>
</dbReference>
<dbReference type="UniPathway" id="UPA00767">
    <property type="reaction ID" value="UER00751"/>
</dbReference>
<sequence>MNTVGQLLLHPHELKDVIQYKLYHERLHPWDLENEPEDVQECYKLLKMTSRSFVRVIEDLNPELRKAIMIFYLVLRALDTIEDDMTIPNEVKVPILNEFYTYLDRDEYHFDGNGPNEKDRLVLVEFNYILREYKKLKKPYQALIQSNCQKMGEGMAKYCEDKQFNSEGIKTLAQYDEYCYYVAAIVGVGLTEIMLEADFINPAIKEHPELVDSMGKFLQKTNIIRDYREDLEDGRVFWPSDIWAKYTKNNDISEFTKPDMIQNALYCNSELVCDALRHAPDCLLYLTCVKDQSLFDFCAIPQVMAIATLELIFRNPEMFKRNVKIRKGTAVSLIYRARSVRSVCEIFLEYAQRIHERVTSDDPNYLAIEIAYGKIQQTVESIFPSQLPVEGKVVSTAGMSYQQIQTLKKRGPNAKNQEQPSKSELVNLYAAFGLSFLLIFGSLTLAAWMMGARFDLVWGDISKMII</sequence>
<keyword evidence="18" id="KW-1185">Reference proteome</keyword>
<dbReference type="GO" id="GO:0045338">
    <property type="term" value="P:farnesyl diphosphate metabolic process"/>
    <property type="evidence" value="ECO:0007669"/>
    <property type="project" value="InterPro"/>
</dbReference>
<keyword evidence="9" id="KW-0752">Steroid biosynthesis</keyword>
<dbReference type="GO" id="GO:0055056">
    <property type="term" value="F:D-glucose transmembrane transporter activity"/>
    <property type="evidence" value="ECO:0007669"/>
    <property type="project" value="UniProtKB-UniRule"/>
</dbReference>
<evidence type="ECO:0000256" key="8">
    <source>
        <dbReference type="ARBA" id="ARBA00022692"/>
    </source>
</evidence>
<dbReference type="InterPro" id="IPR019845">
    <property type="entry name" value="Squalene/phytoene_synthase_CS"/>
</dbReference>
<dbReference type="InterPro" id="IPR008949">
    <property type="entry name" value="Isoprenoid_synthase_dom_sf"/>
</dbReference>
<evidence type="ECO:0000256" key="10">
    <source>
        <dbReference type="ARBA" id="ARBA00022989"/>
    </source>
</evidence>
<evidence type="ECO:0000256" key="12">
    <source>
        <dbReference type="ARBA" id="ARBA00023098"/>
    </source>
</evidence>
<evidence type="ECO:0000256" key="13">
    <source>
        <dbReference type="ARBA" id="ARBA00023136"/>
    </source>
</evidence>
<evidence type="ECO:0000256" key="16">
    <source>
        <dbReference type="RuleBase" id="RU368088"/>
    </source>
</evidence>
<evidence type="ECO:0000256" key="14">
    <source>
        <dbReference type="ARBA" id="ARBA00023166"/>
    </source>
</evidence>
<dbReference type="InterPro" id="IPR002060">
    <property type="entry name" value="Squ/phyt_synthse"/>
</dbReference>
<name>A0A1E4TDW9_9ASCO</name>
<dbReference type="FunFam" id="1.10.600.10:FF:000003">
    <property type="entry name" value="Farnesyl-diphosphate farnesyltransferase 1"/>
    <property type="match status" value="1"/>
</dbReference>
<evidence type="ECO:0000256" key="6">
    <source>
        <dbReference type="ARBA" id="ARBA00022516"/>
    </source>
</evidence>
<comment type="cofactor">
    <cofactor evidence="1 16">
        <name>Mg(2+)</name>
        <dbReference type="ChEBI" id="CHEBI:18420"/>
    </cofactor>
</comment>
<keyword evidence="7 16" id="KW-0808">Transferase</keyword>
<comment type="pathway">
    <text evidence="3 16">Terpene metabolism; lanosterol biosynthesis; lanosterol from farnesyl diphosphate: step 1/3.</text>
</comment>
<dbReference type="EC" id="2.5.1.21" evidence="5 16"/>
<dbReference type="InterPro" id="IPR044844">
    <property type="entry name" value="Trans_IPPS_euk-type"/>
</dbReference>
<proteinExistence type="inferred from homology"/>
<dbReference type="Gene3D" id="1.10.600.10">
    <property type="entry name" value="Farnesyl Diphosphate Synthase"/>
    <property type="match status" value="1"/>
</dbReference>
<dbReference type="GO" id="GO:0006696">
    <property type="term" value="P:ergosterol biosynthetic process"/>
    <property type="evidence" value="ECO:0007669"/>
    <property type="project" value="EnsemblFungi"/>
</dbReference>
<comment type="catalytic activity">
    <reaction evidence="16">
        <text>2 (2E,6E)-farnesyl diphosphate + NADPH + H(+) = squalene + 2 diphosphate + NADP(+)</text>
        <dbReference type="Rhea" id="RHEA:32295"/>
        <dbReference type="ChEBI" id="CHEBI:15378"/>
        <dbReference type="ChEBI" id="CHEBI:15440"/>
        <dbReference type="ChEBI" id="CHEBI:33019"/>
        <dbReference type="ChEBI" id="CHEBI:57783"/>
        <dbReference type="ChEBI" id="CHEBI:58349"/>
        <dbReference type="ChEBI" id="CHEBI:175763"/>
        <dbReference type="EC" id="2.5.1.21"/>
    </reaction>
</comment>
<evidence type="ECO:0000256" key="1">
    <source>
        <dbReference type="ARBA" id="ARBA00001946"/>
    </source>
</evidence>
<dbReference type="CDD" id="cd00683">
    <property type="entry name" value="Trans_IPPS_HH"/>
    <property type="match status" value="1"/>
</dbReference>
<dbReference type="SFLD" id="SFLDS00005">
    <property type="entry name" value="Isoprenoid_Synthase_Type_I"/>
    <property type="match status" value="1"/>
</dbReference>
<dbReference type="Pfam" id="PF00494">
    <property type="entry name" value="SQS_PSY"/>
    <property type="match status" value="1"/>
</dbReference>
<dbReference type="PANTHER" id="PTHR11626:SF2">
    <property type="entry name" value="SQUALENE SYNTHASE"/>
    <property type="match status" value="1"/>
</dbReference>
<keyword evidence="14" id="KW-1207">Sterol metabolism</keyword>
<dbReference type="PANTHER" id="PTHR11626">
    <property type="entry name" value="FARNESYL-DIPHOSPHATE FARNESYLTRANSFERASE"/>
    <property type="match status" value="1"/>
</dbReference>
<keyword evidence="13 16" id="KW-0472">Membrane</keyword>
<dbReference type="GO" id="GO:1902767">
    <property type="term" value="P:isoprenoid biosynthetic process via mevalonate"/>
    <property type="evidence" value="ECO:0007669"/>
    <property type="project" value="EnsemblFungi"/>
</dbReference>